<sequence>MKVYALVGKSGTGKSYQAINLCRDRDIESIIDDGLFICRGKAMAGKSAKREATKIGAIKTALFTDEEHYLQTLAKIKEIQPESVLIIGTSDGMVEKIAKRLELAPIDEKIYIEDITTENERKIAEKQRKGQGKHVIPVSSVQIKHQFSGYFLSPLRIFKGIGAGKGSFTEKSVVRPTYSYMGDFMIAERVIGDIVKCTAMGIKGVRDVTKVSYDNSVDELVINVGLVMRRGYSVIEAARELQKKSANMIVEMTAFNISEMNIEVRGIV</sequence>
<comment type="caution">
    <text evidence="1">The sequence shown here is derived from an EMBL/GenBank/DDBJ whole genome shotgun (WGS) entry which is preliminary data.</text>
</comment>
<dbReference type="Proteomes" id="UP001516588">
    <property type="component" value="Unassembled WGS sequence"/>
</dbReference>
<dbReference type="EMBL" id="JADCKA010000001">
    <property type="protein sequence ID" value="MBE5034821.1"/>
    <property type="molecule type" value="Genomic_DNA"/>
</dbReference>
<evidence type="ECO:0000313" key="2">
    <source>
        <dbReference type="Proteomes" id="UP001516588"/>
    </source>
</evidence>
<evidence type="ECO:0000313" key="1">
    <source>
        <dbReference type="EMBL" id="MBE5034821.1"/>
    </source>
</evidence>
<gene>
    <name evidence="1" type="ORF">INF20_00760</name>
</gene>
<accession>A0ABR9QVB9</accession>
<proteinExistence type="predicted"/>
<reference evidence="1 2" key="1">
    <citation type="submission" date="2020-10" db="EMBL/GenBank/DDBJ databases">
        <title>ChiBAC.</title>
        <authorList>
            <person name="Zenner C."/>
            <person name="Hitch T.C.A."/>
            <person name="Clavel T."/>
        </authorList>
    </citation>
    <scope>NUCLEOTIDE SEQUENCE [LARGE SCALE GENOMIC DNA]</scope>
    <source>
        <strain evidence="1 2">DSM 108706</strain>
    </source>
</reference>
<keyword evidence="2" id="KW-1185">Reference proteome</keyword>
<dbReference type="RefSeq" id="WP_226384486.1">
    <property type="nucleotide sequence ID" value="NZ_JADCKA010000001.1"/>
</dbReference>
<protein>
    <submittedName>
        <fullName evidence="1">Asp23/Gls24 family envelope stress response protein</fullName>
    </submittedName>
</protein>
<organism evidence="1 2">
    <name type="scientific">Gallibacter intestinalis</name>
    <dbReference type="NCBI Taxonomy" id="2779356"/>
    <lineage>
        <taxon>Bacteria</taxon>
        <taxon>Bacillati</taxon>
        <taxon>Bacillota</taxon>
        <taxon>Clostridia</taxon>
        <taxon>Eubacteriales</taxon>
        <taxon>Eubacteriaceae</taxon>
        <taxon>Gallibacter</taxon>
    </lineage>
</organism>
<name>A0ABR9QVB9_9FIRM</name>